<dbReference type="PIRSF" id="PIRSF018982">
    <property type="entry name" value="EutC"/>
    <property type="match status" value="1"/>
</dbReference>
<dbReference type="UniPathway" id="UPA00560"/>
<dbReference type="GO" id="GO:0046336">
    <property type="term" value="P:ethanolamine catabolic process"/>
    <property type="evidence" value="ECO:0007669"/>
    <property type="project" value="UniProtKB-UniRule"/>
</dbReference>
<dbReference type="AlphaFoldDB" id="A0A0K2H0G1"/>
<dbReference type="Gene3D" id="1.10.30.40">
    <property type="entry name" value="Ethanolamine ammonia-lyase light chain (EutC), N-terminal domain"/>
    <property type="match status" value="1"/>
</dbReference>
<comment type="pathway">
    <text evidence="5">Amine and polyamine degradation; ethanolamine degradation.</text>
</comment>
<accession>A0A0K2H0G1</accession>
<dbReference type="GO" id="GO:0006520">
    <property type="term" value="P:amino acid metabolic process"/>
    <property type="evidence" value="ECO:0007669"/>
    <property type="project" value="InterPro"/>
</dbReference>
<dbReference type="Pfam" id="PF05985">
    <property type="entry name" value="EutC"/>
    <property type="match status" value="1"/>
</dbReference>
<comment type="subunit">
    <text evidence="5">The basic unit is a heterodimer which dimerizes to form tetramers. The heterotetramers trimerize; 6 large subunits form a core ring with 6 small subunits projecting outwards.</text>
</comment>
<dbReference type="GO" id="GO:0031419">
    <property type="term" value="F:cobalamin binding"/>
    <property type="evidence" value="ECO:0007669"/>
    <property type="project" value="UniProtKB-UniRule"/>
</dbReference>
<dbReference type="RefSeq" id="WP_053413332.1">
    <property type="nucleotide sequence ID" value="NZ_CP006841.1"/>
</dbReference>
<evidence type="ECO:0000256" key="2">
    <source>
        <dbReference type="ARBA" id="ARBA00023239"/>
    </source>
</evidence>
<dbReference type="NCBIfam" id="NF003971">
    <property type="entry name" value="PRK05465.1"/>
    <property type="match status" value="1"/>
</dbReference>
<dbReference type="PATRIC" id="fig|1408189.4.peg.1395"/>
<feature type="binding site" evidence="5">
    <location>
        <position position="157"/>
    </location>
    <ligand>
        <name>adenosylcob(III)alamin</name>
        <dbReference type="ChEBI" id="CHEBI:18408"/>
    </ligand>
</feature>
<keyword evidence="7" id="KW-1185">Reference proteome</keyword>
<evidence type="ECO:0000256" key="1">
    <source>
        <dbReference type="ARBA" id="ARBA00022628"/>
    </source>
</evidence>
<keyword evidence="2 5" id="KW-0456">Lyase</keyword>
<protein>
    <recommendedName>
        <fullName evidence="5">Ethanolamine ammonia-lyase small subunit</fullName>
        <shortName evidence="5">EAL small subunit</shortName>
        <ecNumber evidence="5">4.3.1.7</ecNumber>
    </recommendedName>
</protein>
<dbReference type="PANTHER" id="PTHR39330:SF1">
    <property type="entry name" value="ETHANOLAMINE AMMONIA-LYASE SMALL SUBUNIT"/>
    <property type="match status" value="1"/>
</dbReference>
<keyword evidence="1 5" id="KW-0846">Cobalamin</keyword>
<feature type="binding site" evidence="5">
    <location>
        <position position="207"/>
    </location>
    <ligand>
        <name>adenosylcob(III)alamin</name>
        <dbReference type="ChEBI" id="CHEBI:18408"/>
    </ligand>
</feature>
<dbReference type="STRING" id="1408189.CLAC_06990"/>
<reference evidence="6 7" key="1">
    <citation type="submission" date="2013-10" db="EMBL/GenBank/DDBJ databases">
        <title>Complete genome sequence of Corynebacterium lactis DSM 45799(T), isolated from raw cow milk.</title>
        <authorList>
            <person name="Ruckert C."/>
            <person name="Albersmeier A."/>
            <person name="Lipski A."/>
            <person name="Kalinowski J."/>
        </authorList>
    </citation>
    <scope>NUCLEOTIDE SEQUENCE [LARGE SCALE GENOMIC DNA]</scope>
    <source>
        <strain evidence="6 7">RW2-5</strain>
    </source>
</reference>
<dbReference type="GO" id="GO:0009350">
    <property type="term" value="C:ethanolamine ammonia-lyase complex"/>
    <property type="evidence" value="ECO:0007669"/>
    <property type="project" value="UniProtKB-UniRule"/>
</dbReference>
<keyword evidence="3 5" id="KW-0170">Cobalt</keyword>
<name>A0A0K2H0G1_9CORY</name>
<dbReference type="InterPro" id="IPR009246">
    <property type="entry name" value="EutC"/>
</dbReference>
<evidence type="ECO:0000256" key="5">
    <source>
        <dbReference type="HAMAP-Rule" id="MF_00601"/>
    </source>
</evidence>
<evidence type="ECO:0000313" key="6">
    <source>
        <dbReference type="EMBL" id="ALA67519.1"/>
    </source>
</evidence>
<dbReference type="InterPro" id="IPR042255">
    <property type="entry name" value="EutC_N"/>
</dbReference>
<dbReference type="InterPro" id="IPR042251">
    <property type="entry name" value="EutC_C"/>
</dbReference>
<evidence type="ECO:0000256" key="3">
    <source>
        <dbReference type="ARBA" id="ARBA00023285"/>
    </source>
</evidence>
<dbReference type="GO" id="GO:0008851">
    <property type="term" value="F:ethanolamine ammonia-lyase activity"/>
    <property type="evidence" value="ECO:0007669"/>
    <property type="project" value="UniProtKB-UniRule"/>
</dbReference>
<evidence type="ECO:0000313" key="7">
    <source>
        <dbReference type="Proteomes" id="UP000058446"/>
    </source>
</evidence>
<dbReference type="KEGG" id="clw:CLAC_06990"/>
<comment type="similarity">
    <text evidence="5">Belongs to the EutC family.</text>
</comment>
<dbReference type="HAMAP" id="MF_00601">
    <property type="entry name" value="EutC"/>
    <property type="match status" value="1"/>
</dbReference>
<dbReference type="Proteomes" id="UP000058446">
    <property type="component" value="Chromosome"/>
</dbReference>
<organism evidence="6 7">
    <name type="scientific">Corynebacterium lactis RW2-5</name>
    <dbReference type="NCBI Taxonomy" id="1408189"/>
    <lineage>
        <taxon>Bacteria</taxon>
        <taxon>Bacillati</taxon>
        <taxon>Actinomycetota</taxon>
        <taxon>Actinomycetes</taxon>
        <taxon>Mycobacteriales</taxon>
        <taxon>Corynebacteriaceae</taxon>
        <taxon>Corynebacterium</taxon>
    </lineage>
</organism>
<gene>
    <name evidence="5" type="primary">eutC</name>
    <name evidence="6" type="ORF">CLAC_06990</name>
</gene>
<feature type="binding site" evidence="5">
    <location>
        <position position="178"/>
    </location>
    <ligand>
        <name>adenosylcob(III)alamin</name>
        <dbReference type="ChEBI" id="CHEBI:18408"/>
    </ligand>
</feature>
<dbReference type="EMBL" id="CP006841">
    <property type="protein sequence ID" value="ALA67519.1"/>
    <property type="molecule type" value="Genomic_DNA"/>
</dbReference>
<comment type="function">
    <text evidence="5">Catalyzes the deamination of various vicinal amino-alcohols to oxo compounds. Allows this organism to utilize ethanolamine as the sole source of nitrogen and carbon in the presence of external vitamin B12.</text>
</comment>
<evidence type="ECO:0000256" key="4">
    <source>
        <dbReference type="ARBA" id="ARBA00024446"/>
    </source>
</evidence>
<keyword evidence="4 5" id="KW-1283">Bacterial microcompartment</keyword>
<proteinExistence type="inferred from homology"/>
<dbReference type="EC" id="4.3.1.7" evidence="5"/>
<dbReference type="Gene3D" id="3.40.50.11240">
    <property type="entry name" value="Ethanolamine ammonia-lyase light chain (EutC)"/>
    <property type="match status" value="1"/>
</dbReference>
<dbReference type="OrthoDB" id="114248at2"/>
<sequence length="259" mass="27715">MSNEVTQRHGDIVKGIDDLRSYTPARVGLGRAGAAMPTHERMALLTAHSSARDAVHSRVDVAGLKEEISHMSELESQTSDRHEYLRRPDLGRRPGNVDHIDWLKHVGDVGFVIVDGLSPQAVNEHAAPLVAALETELAKALPDKQIAAPVFAHRGRVALGDHVGERAGWDTTIVIIGERPGLSVPSSLGMYLTWKAKPGTTDEARNCISNIHPPHGIGYSEAAVGAARLVCAFYERGFSGYQVKAVEGPGDTAIQSAGS</sequence>
<comment type="cofactor">
    <cofactor evidence="5">
        <name>adenosylcob(III)alamin</name>
        <dbReference type="ChEBI" id="CHEBI:18408"/>
    </cofactor>
    <text evidence="5">Binds between the large and small subunits.</text>
</comment>
<dbReference type="GO" id="GO:0031471">
    <property type="term" value="C:ethanolamine degradation polyhedral organelle"/>
    <property type="evidence" value="ECO:0007669"/>
    <property type="project" value="UniProtKB-UniRule"/>
</dbReference>
<comment type="subcellular location">
    <subcellularLocation>
        <location evidence="5">Bacterial microcompartment</location>
    </subcellularLocation>
</comment>
<comment type="catalytic activity">
    <reaction evidence="5">
        <text>ethanolamine = acetaldehyde + NH4(+)</text>
        <dbReference type="Rhea" id="RHEA:15313"/>
        <dbReference type="ChEBI" id="CHEBI:15343"/>
        <dbReference type="ChEBI" id="CHEBI:28938"/>
        <dbReference type="ChEBI" id="CHEBI:57603"/>
        <dbReference type="EC" id="4.3.1.7"/>
    </reaction>
</comment>
<dbReference type="PANTHER" id="PTHR39330">
    <property type="entry name" value="ETHANOLAMINE AMMONIA-LYASE LIGHT CHAIN"/>
    <property type="match status" value="1"/>
</dbReference>